<dbReference type="InterPro" id="IPR006638">
    <property type="entry name" value="Elp3/MiaA/NifB-like_rSAM"/>
</dbReference>
<evidence type="ECO:0000313" key="2">
    <source>
        <dbReference type="EMBL" id="PSB18702.1"/>
    </source>
</evidence>
<dbReference type="PANTHER" id="PTHR42731:SF1">
    <property type="entry name" value="RADICAL SAM DOMAIN PROTEIN"/>
    <property type="match status" value="1"/>
</dbReference>
<dbReference type="Pfam" id="PF04055">
    <property type="entry name" value="Radical_SAM"/>
    <property type="match status" value="1"/>
</dbReference>
<dbReference type="SMART" id="SM00729">
    <property type="entry name" value="Elp3"/>
    <property type="match status" value="1"/>
</dbReference>
<feature type="domain" description="Radical SAM core" evidence="1">
    <location>
        <begin position="220"/>
        <end position="441"/>
    </location>
</feature>
<dbReference type="GO" id="GO:0003824">
    <property type="term" value="F:catalytic activity"/>
    <property type="evidence" value="ECO:0007669"/>
    <property type="project" value="InterPro"/>
</dbReference>
<accession>A0A2T1DDW0</accession>
<evidence type="ECO:0000259" key="1">
    <source>
        <dbReference type="PROSITE" id="PS51918"/>
    </source>
</evidence>
<dbReference type="Gene3D" id="3.80.30.20">
    <property type="entry name" value="tm_1862 like domain"/>
    <property type="match status" value="1"/>
</dbReference>
<dbReference type="RefSeq" id="WP_073069751.1">
    <property type="nucleotide sequence ID" value="NZ_MPPI01000003.1"/>
</dbReference>
<dbReference type="InterPro" id="IPR058240">
    <property type="entry name" value="rSAM_sf"/>
</dbReference>
<dbReference type="Proteomes" id="UP000238634">
    <property type="component" value="Unassembled WGS sequence"/>
</dbReference>
<keyword evidence="3" id="KW-1185">Reference proteome</keyword>
<evidence type="ECO:0000313" key="3">
    <source>
        <dbReference type="Proteomes" id="UP000238634"/>
    </source>
</evidence>
<dbReference type="InterPro" id="IPR023404">
    <property type="entry name" value="rSAM_horseshoe"/>
</dbReference>
<dbReference type="SUPFAM" id="SSF102114">
    <property type="entry name" value="Radical SAM enzymes"/>
    <property type="match status" value="1"/>
</dbReference>
<dbReference type="AlphaFoldDB" id="A0A2T1DDW0"/>
<dbReference type="SFLD" id="SFLDS00029">
    <property type="entry name" value="Radical_SAM"/>
    <property type="match status" value="1"/>
</dbReference>
<dbReference type="InterPro" id="IPR007197">
    <property type="entry name" value="rSAM"/>
</dbReference>
<dbReference type="EMBL" id="PVWG01000015">
    <property type="protein sequence ID" value="PSB18702.1"/>
    <property type="molecule type" value="Genomic_DNA"/>
</dbReference>
<dbReference type="GO" id="GO:0051536">
    <property type="term" value="F:iron-sulfur cluster binding"/>
    <property type="evidence" value="ECO:0007669"/>
    <property type="project" value="InterPro"/>
</dbReference>
<dbReference type="STRING" id="1920490.GCA_001895925_03082"/>
<dbReference type="SFLD" id="SFLDG01082">
    <property type="entry name" value="B12-binding_domain_containing"/>
    <property type="match status" value="1"/>
</dbReference>
<sequence length="550" mass="61415">MTASVFAAERRLFTPATSQADAIPLIFAFPNEYSVGITSLGYQVVWATLAARSDLEVSRLFTDVHESLPSQPEILGFSMSWELDYVNILGLLESLEIPIRSCDRTSNHPIVFGGGPVLTANPEPFADFFDVILLGDGEILLGAFIDAYQEVRHADRQTQLRHLAQVPGIYVPSLYTVTYKSPDGAIVRIEPIDSTTPARIEKQTYRGNTLSASTVVTEKAAWENIYMVEVVRSCPEMCRFCLASYLTLPFRIADVEESLIPAIKRGLQVTDRLGLLGASVTQHPEFESLLDYLNKPQNDSVRVTIASVRTNTVTEKLAQMLTKHDTKSITIAVESGSDRLRQIINKKLTNDEIIQAAINAKAGGLSAIKLYGMAGVPGEEPEDLEQTVAMMREVKKAAPGLRLTLGCSTFVPKAHTPFQWFGVNTQAEKRLQFLQKQLRPQGIDFRPESYNWSVIQALLSRGDRRLSHLLELTRHYGDSLGSYRRAFKELRGQLPEMSFYVYDTWSLDQVLPWSHLQGPLPQATLQKHLMTAIEQFTQPPQQLLQTASCL</sequence>
<proteinExistence type="predicted"/>
<organism evidence="2 3">
    <name type="scientific">Phormidesmis priestleyi ULC007</name>
    <dbReference type="NCBI Taxonomy" id="1920490"/>
    <lineage>
        <taxon>Bacteria</taxon>
        <taxon>Bacillati</taxon>
        <taxon>Cyanobacteriota</taxon>
        <taxon>Cyanophyceae</taxon>
        <taxon>Leptolyngbyales</taxon>
        <taxon>Leptolyngbyaceae</taxon>
        <taxon>Phormidesmis</taxon>
    </lineage>
</organism>
<dbReference type="Gene3D" id="3.40.50.280">
    <property type="entry name" value="Cobalamin-binding domain"/>
    <property type="match status" value="1"/>
</dbReference>
<dbReference type="InterPro" id="IPR045784">
    <property type="entry name" value="Radical_SAM_N2"/>
</dbReference>
<dbReference type="PANTHER" id="PTHR42731">
    <property type="entry name" value="SLL1084 PROTEIN"/>
    <property type="match status" value="1"/>
</dbReference>
<comment type="caution">
    <text evidence="2">The sequence shown here is derived from an EMBL/GenBank/DDBJ whole genome shotgun (WGS) entry which is preliminary data.</text>
</comment>
<reference evidence="2 3" key="2">
    <citation type="submission" date="2018-03" db="EMBL/GenBank/DDBJ databases">
        <title>The ancient ancestry and fast evolution of plastids.</title>
        <authorList>
            <person name="Moore K.R."/>
            <person name="Magnabosco C."/>
            <person name="Momper L."/>
            <person name="Gold D.A."/>
            <person name="Bosak T."/>
            <person name="Fournier G.P."/>
        </authorList>
    </citation>
    <scope>NUCLEOTIDE SEQUENCE [LARGE SCALE GENOMIC DNA]</scope>
    <source>
        <strain evidence="2 3">ULC007</strain>
    </source>
</reference>
<dbReference type="PROSITE" id="PS51918">
    <property type="entry name" value="RADICAL_SAM"/>
    <property type="match status" value="1"/>
</dbReference>
<dbReference type="OrthoDB" id="9806827at2"/>
<reference evidence="2 3" key="1">
    <citation type="submission" date="2018-02" db="EMBL/GenBank/DDBJ databases">
        <authorList>
            <person name="Cohen D.B."/>
            <person name="Kent A.D."/>
        </authorList>
    </citation>
    <scope>NUCLEOTIDE SEQUENCE [LARGE SCALE GENOMIC DNA]</scope>
    <source>
        <strain evidence="2 3">ULC007</strain>
    </source>
</reference>
<protein>
    <submittedName>
        <fullName evidence="2">Radical SAM protein</fullName>
    </submittedName>
</protein>
<gene>
    <name evidence="2" type="ORF">C7B65_14365</name>
</gene>
<dbReference type="CDD" id="cd01335">
    <property type="entry name" value="Radical_SAM"/>
    <property type="match status" value="1"/>
</dbReference>
<name>A0A2T1DDW0_9CYAN</name>
<dbReference type="Pfam" id="PF19864">
    <property type="entry name" value="Radical_SAM_N2"/>
    <property type="match status" value="1"/>
</dbReference>